<accession>A0A499VX43</accession>
<dbReference type="AlphaFoldDB" id="A0A499VX43"/>
<proteinExistence type="predicted"/>
<reference evidence="2" key="1">
    <citation type="submission" date="2019-04" db="EMBL/GenBank/DDBJ databases">
        <title>Draft genome sequences of Streptomyces avermitilis MC3.</title>
        <authorList>
            <person name="Komaki H."/>
            <person name="Tamura T."/>
            <person name="Hosoyama A."/>
        </authorList>
    </citation>
    <scope>NUCLEOTIDE SEQUENCE</scope>
    <source>
        <strain evidence="2">MC3</strain>
    </source>
</reference>
<feature type="region of interest" description="Disordered" evidence="1">
    <location>
        <begin position="91"/>
        <end position="155"/>
    </location>
</feature>
<gene>
    <name evidence="2" type="ORF">SAVMC3_69000</name>
</gene>
<evidence type="ECO:0000256" key="1">
    <source>
        <dbReference type="SAM" id="MobiDB-lite"/>
    </source>
</evidence>
<organism evidence="2">
    <name type="scientific">Streptomyces avermitilis</name>
    <dbReference type="NCBI Taxonomy" id="33903"/>
    <lineage>
        <taxon>Bacteria</taxon>
        <taxon>Bacillati</taxon>
        <taxon>Actinomycetota</taxon>
        <taxon>Actinomycetes</taxon>
        <taxon>Kitasatosporales</taxon>
        <taxon>Streptomycetaceae</taxon>
        <taxon>Streptomyces</taxon>
    </lineage>
</organism>
<name>A0A499VX43_STRAX</name>
<feature type="compositionally biased region" description="Basic and acidic residues" evidence="1">
    <location>
        <begin position="100"/>
        <end position="110"/>
    </location>
</feature>
<evidence type="ECO:0000313" key="2">
    <source>
        <dbReference type="EMBL" id="BBJ54271.1"/>
    </source>
</evidence>
<dbReference type="EMBL" id="AP019621">
    <property type="protein sequence ID" value="BBJ54271.1"/>
    <property type="molecule type" value="Genomic_DNA"/>
</dbReference>
<sequence length="155" mass="15837">MLTADDPHGPLLPQLLAGLLRGLVGHHVPPAVAAGQAQHAAGRDGRTVVSLEAVVEFGGGRGPLAGAVEGGDAVRPGSQRDTAEVAELLGARGELAGGRGDGRLGREERGPVPVQHRRGPPVEHPLHLGRRGVPRGPATAADQGGKQQQTARQHP</sequence>
<protein>
    <submittedName>
        <fullName evidence="2">Uncharacterized protein</fullName>
    </submittedName>
</protein>
<feature type="compositionally biased region" description="Polar residues" evidence="1">
    <location>
        <begin position="145"/>
        <end position="155"/>
    </location>
</feature>